<dbReference type="PROSITE" id="PS50977">
    <property type="entry name" value="HTH_TETR_2"/>
    <property type="match status" value="1"/>
</dbReference>
<dbReference type="InterPro" id="IPR001647">
    <property type="entry name" value="HTH_TetR"/>
</dbReference>
<evidence type="ECO:0000256" key="2">
    <source>
        <dbReference type="ARBA" id="ARBA00023125"/>
    </source>
</evidence>
<dbReference type="Pfam" id="PF00440">
    <property type="entry name" value="TetR_N"/>
    <property type="match status" value="1"/>
</dbReference>
<dbReference type="SUPFAM" id="SSF46689">
    <property type="entry name" value="Homeodomain-like"/>
    <property type="match status" value="1"/>
</dbReference>
<dbReference type="InterPro" id="IPR050109">
    <property type="entry name" value="HTH-type_TetR-like_transc_reg"/>
</dbReference>
<evidence type="ECO:0000256" key="4">
    <source>
        <dbReference type="PROSITE-ProRule" id="PRU00335"/>
    </source>
</evidence>
<dbReference type="PANTHER" id="PTHR30328:SF54">
    <property type="entry name" value="HTH-TYPE TRANSCRIPTIONAL REPRESSOR SCO4008"/>
    <property type="match status" value="1"/>
</dbReference>
<gene>
    <name evidence="6" type="ORF">HYN43_002890</name>
</gene>
<evidence type="ECO:0000313" key="7">
    <source>
        <dbReference type="Proteomes" id="UP000270046"/>
    </source>
</evidence>
<keyword evidence="7" id="KW-1185">Reference proteome</keyword>
<keyword evidence="3" id="KW-0804">Transcription</keyword>
<dbReference type="Gene3D" id="1.10.357.10">
    <property type="entry name" value="Tetracycline Repressor, domain 2"/>
    <property type="match status" value="1"/>
</dbReference>
<protein>
    <submittedName>
        <fullName evidence="6">TetR family transcriptional regulator</fullName>
    </submittedName>
</protein>
<dbReference type="RefSeq" id="WP_119408022.1">
    <property type="nucleotide sequence ID" value="NZ_CP032869.1"/>
</dbReference>
<evidence type="ECO:0000313" key="6">
    <source>
        <dbReference type="EMBL" id="AYL94303.1"/>
    </source>
</evidence>
<feature type="domain" description="HTH tetR-type" evidence="5">
    <location>
        <begin position="12"/>
        <end position="72"/>
    </location>
</feature>
<keyword evidence="2 4" id="KW-0238">DNA-binding</keyword>
<sequence length="203" mass="23728">MSITERKIKEKEEMRKLILNGARKVFLENGYESASIRNIAEEISYSPSSIYFYFREKGEIFHELHEEGFRLLLNNMKVLEHVNDPFERLKAMGGVYIDFAIHNKDFYNLMFIVDAPLKKKEEDEPWRMGVKTLDFLIHVVRECIAAGKFQGLNAENLSFTILSALHGMCALFCKDRTSTFTDRTSEQLIRDGYQTFMAMMDRL</sequence>
<dbReference type="SUPFAM" id="SSF48498">
    <property type="entry name" value="Tetracyclin repressor-like, C-terminal domain"/>
    <property type="match status" value="1"/>
</dbReference>
<dbReference type="EMBL" id="CP032869">
    <property type="protein sequence ID" value="AYL94303.1"/>
    <property type="molecule type" value="Genomic_DNA"/>
</dbReference>
<dbReference type="Proteomes" id="UP000270046">
    <property type="component" value="Chromosome"/>
</dbReference>
<dbReference type="OrthoDB" id="594604at2"/>
<accession>A0A494VSH5</accession>
<proteinExistence type="predicted"/>
<reference evidence="6 7" key="1">
    <citation type="submission" date="2018-10" db="EMBL/GenBank/DDBJ databases">
        <title>Genome sequencing of Mucilaginibacter sp. HYN0043.</title>
        <authorList>
            <person name="Kim M."/>
            <person name="Yi H."/>
        </authorList>
    </citation>
    <scope>NUCLEOTIDE SEQUENCE [LARGE SCALE GENOMIC DNA]</scope>
    <source>
        <strain evidence="6 7">HYN0043</strain>
    </source>
</reference>
<keyword evidence="1" id="KW-0805">Transcription regulation</keyword>
<name>A0A494VSH5_9SPHI</name>
<feature type="DNA-binding region" description="H-T-H motif" evidence="4">
    <location>
        <begin position="35"/>
        <end position="54"/>
    </location>
</feature>
<dbReference type="PANTHER" id="PTHR30328">
    <property type="entry name" value="TRANSCRIPTIONAL REPRESSOR"/>
    <property type="match status" value="1"/>
</dbReference>
<dbReference type="InterPro" id="IPR036271">
    <property type="entry name" value="Tet_transcr_reg_TetR-rel_C_sf"/>
</dbReference>
<dbReference type="InterPro" id="IPR025996">
    <property type="entry name" value="MT1864/Rv1816-like_C"/>
</dbReference>
<evidence type="ECO:0000259" key="5">
    <source>
        <dbReference type="PROSITE" id="PS50977"/>
    </source>
</evidence>
<dbReference type="InterPro" id="IPR009057">
    <property type="entry name" value="Homeodomain-like_sf"/>
</dbReference>
<dbReference type="PRINTS" id="PR00455">
    <property type="entry name" value="HTHTETR"/>
</dbReference>
<evidence type="ECO:0000256" key="3">
    <source>
        <dbReference type="ARBA" id="ARBA00023163"/>
    </source>
</evidence>
<dbReference type="Pfam" id="PF13305">
    <property type="entry name" value="TetR_C_33"/>
    <property type="match status" value="1"/>
</dbReference>
<dbReference type="AlphaFoldDB" id="A0A494VSH5"/>
<dbReference type="GO" id="GO:0003677">
    <property type="term" value="F:DNA binding"/>
    <property type="evidence" value="ECO:0007669"/>
    <property type="project" value="UniProtKB-UniRule"/>
</dbReference>
<organism evidence="6 7">
    <name type="scientific">Mucilaginibacter celer</name>
    <dbReference type="NCBI Taxonomy" id="2305508"/>
    <lineage>
        <taxon>Bacteria</taxon>
        <taxon>Pseudomonadati</taxon>
        <taxon>Bacteroidota</taxon>
        <taxon>Sphingobacteriia</taxon>
        <taxon>Sphingobacteriales</taxon>
        <taxon>Sphingobacteriaceae</taxon>
        <taxon>Mucilaginibacter</taxon>
    </lineage>
</organism>
<dbReference type="KEGG" id="muh:HYN43_002890"/>
<evidence type="ECO:0000256" key="1">
    <source>
        <dbReference type="ARBA" id="ARBA00023015"/>
    </source>
</evidence>